<dbReference type="FunFam" id="3.40.50.12780:FF:000012">
    <property type="entry name" value="Non-ribosomal peptide synthetase"/>
    <property type="match status" value="1"/>
</dbReference>
<dbReference type="Gene3D" id="3.40.50.1820">
    <property type="entry name" value="alpha/beta hydrolase"/>
    <property type="match status" value="1"/>
</dbReference>
<dbReference type="Gene3D" id="2.30.38.10">
    <property type="entry name" value="Luciferase, Domain 3"/>
    <property type="match status" value="1"/>
</dbReference>
<dbReference type="InterPro" id="IPR006162">
    <property type="entry name" value="Ppantetheine_attach_site"/>
</dbReference>
<dbReference type="InterPro" id="IPR001242">
    <property type="entry name" value="Condensation_dom"/>
</dbReference>
<dbReference type="InterPro" id="IPR036736">
    <property type="entry name" value="ACP-like_sf"/>
</dbReference>
<keyword evidence="4" id="KW-0802">TPR repeat</keyword>
<evidence type="ECO:0000313" key="6">
    <source>
        <dbReference type="EMBL" id="SMF95273.1"/>
    </source>
</evidence>
<dbReference type="InterPro" id="IPR045851">
    <property type="entry name" value="AMP-bd_C_sf"/>
</dbReference>
<dbReference type="NCBIfam" id="TIGR01733">
    <property type="entry name" value="AA-adenyl-dom"/>
    <property type="match status" value="1"/>
</dbReference>
<dbReference type="FunFam" id="3.30.300.30:FF:000010">
    <property type="entry name" value="Enterobactin synthetase component F"/>
    <property type="match status" value="1"/>
</dbReference>
<dbReference type="GO" id="GO:0003824">
    <property type="term" value="F:catalytic activity"/>
    <property type="evidence" value="ECO:0007669"/>
    <property type="project" value="InterPro"/>
</dbReference>
<dbReference type="OrthoDB" id="9803665at2"/>
<evidence type="ECO:0000256" key="1">
    <source>
        <dbReference type="ARBA" id="ARBA00001957"/>
    </source>
</evidence>
<dbReference type="GO" id="GO:0043041">
    <property type="term" value="P:amino acid activation for nonribosomal peptide biosynthetic process"/>
    <property type="evidence" value="ECO:0007669"/>
    <property type="project" value="TreeGrafter"/>
</dbReference>
<dbReference type="SUPFAM" id="SSF47336">
    <property type="entry name" value="ACP-like"/>
    <property type="match status" value="1"/>
</dbReference>
<dbReference type="FunFam" id="3.40.50.980:FF:000001">
    <property type="entry name" value="Non-ribosomal peptide synthetase"/>
    <property type="match status" value="1"/>
</dbReference>
<evidence type="ECO:0000256" key="2">
    <source>
        <dbReference type="ARBA" id="ARBA00022450"/>
    </source>
</evidence>
<dbReference type="Gene3D" id="3.40.50.300">
    <property type="entry name" value="P-loop containing nucleotide triphosphate hydrolases"/>
    <property type="match status" value="1"/>
</dbReference>
<dbReference type="InterPro" id="IPR023213">
    <property type="entry name" value="CAT-like_dom_sf"/>
</dbReference>
<name>A0A1Y6D355_9GAMM</name>
<dbReference type="InterPro" id="IPR011990">
    <property type="entry name" value="TPR-like_helical_dom_sf"/>
</dbReference>
<dbReference type="InterPro" id="IPR025110">
    <property type="entry name" value="AMP-bd_C"/>
</dbReference>
<dbReference type="Pfam" id="PF00550">
    <property type="entry name" value="PP-binding"/>
    <property type="match status" value="1"/>
</dbReference>
<dbReference type="PROSITE" id="PS50005">
    <property type="entry name" value="TPR"/>
    <property type="match status" value="2"/>
</dbReference>
<evidence type="ECO:0000313" key="7">
    <source>
        <dbReference type="Proteomes" id="UP000192923"/>
    </source>
</evidence>
<dbReference type="Proteomes" id="UP000192923">
    <property type="component" value="Unassembled WGS sequence"/>
</dbReference>
<dbReference type="FunFam" id="1.10.1200.10:FF:000016">
    <property type="entry name" value="Non-ribosomal peptide synthase"/>
    <property type="match status" value="1"/>
</dbReference>
<dbReference type="SUPFAM" id="SSF81901">
    <property type="entry name" value="HCP-like"/>
    <property type="match status" value="1"/>
</dbReference>
<dbReference type="SMART" id="SM00823">
    <property type="entry name" value="PKS_PP"/>
    <property type="match status" value="1"/>
</dbReference>
<feature type="repeat" description="TPR" evidence="4">
    <location>
        <begin position="1962"/>
        <end position="1995"/>
    </location>
</feature>
<dbReference type="Gene3D" id="3.40.50.980">
    <property type="match status" value="2"/>
</dbReference>
<dbReference type="InterPro" id="IPR000873">
    <property type="entry name" value="AMP-dep_synth/lig_dom"/>
</dbReference>
<dbReference type="SUPFAM" id="SSF52540">
    <property type="entry name" value="P-loop containing nucleoside triphosphate hydrolases"/>
    <property type="match status" value="1"/>
</dbReference>
<comment type="cofactor">
    <cofactor evidence="1">
        <name>pantetheine 4'-phosphate</name>
        <dbReference type="ChEBI" id="CHEBI:47942"/>
    </cofactor>
</comment>
<dbReference type="PRINTS" id="PR00154">
    <property type="entry name" value="AMPBINDING"/>
</dbReference>
<keyword evidence="3" id="KW-0597">Phosphoprotein</keyword>
<dbReference type="Pfam" id="PF00501">
    <property type="entry name" value="AMP-binding"/>
    <property type="match status" value="1"/>
</dbReference>
<dbReference type="PROSITE" id="PS00012">
    <property type="entry name" value="PHOSPHOPANTETHEINE"/>
    <property type="match status" value="1"/>
</dbReference>
<dbReference type="Pfam" id="PF13469">
    <property type="entry name" value="Sulfotransfer_3"/>
    <property type="match status" value="1"/>
</dbReference>
<dbReference type="CDD" id="cd05930">
    <property type="entry name" value="A_NRPS"/>
    <property type="match status" value="1"/>
</dbReference>
<dbReference type="PROSITE" id="PS50075">
    <property type="entry name" value="CARRIER"/>
    <property type="match status" value="1"/>
</dbReference>
<keyword evidence="2" id="KW-0596">Phosphopantetheine</keyword>
<gene>
    <name evidence="6" type="ORF">SAMN02949497_2631</name>
</gene>
<dbReference type="InterPro" id="IPR020845">
    <property type="entry name" value="AMP-binding_CS"/>
</dbReference>
<dbReference type="InterPro" id="IPR020459">
    <property type="entry name" value="AMP-binding"/>
</dbReference>
<keyword evidence="7" id="KW-1185">Reference proteome</keyword>
<dbReference type="SUPFAM" id="SSF53474">
    <property type="entry name" value="alpha/beta-Hydrolases"/>
    <property type="match status" value="1"/>
</dbReference>
<dbReference type="SUPFAM" id="SSF56801">
    <property type="entry name" value="Acetyl-CoA synthetase-like"/>
    <property type="match status" value="1"/>
</dbReference>
<dbReference type="Gene3D" id="3.30.559.10">
    <property type="entry name" value="Chloramphenicol acetyltransferase-like domain"/>
    <property type="match status" value="1"/>
</dbReference>
<organism evidence="6 7">
    <name type="scientific">Methylomagnum ishizawai</name>
    <dbReference type="NCBI Taxonomy" id="1760988"/>
    <lineage>
        <taxon>Bacteria</taxon>
        <taxon>Pseudomonadati</taxon>
        <taxon>Pseudomonadota</taxon>
        <taxon>Gammaproteobacteria</taxon>
        <taxon>Methylococcales</taxon>
        <taxon>Methylococcaceae</taxon>
        <taxon>Methylomagnum</taxon>
    </lineage>
</organism>
<dbReference type="InterPro" id="IPR029058">
    <property type="entry name" value="AB_hydrolase_fold"/>
</dbReference>
<dbReference type="SMART" id="SM00028">
    <property type="entry name" value="TPR"/>
    <property type="match status" value="5"/>
</dbReference>
<evidence type="ECO:0000259" key="5">
    <source>
        <dbReference type="PROSITE" id="PS50075"/>
    </source>
</evidence>
<dbReference type="Pfam" id="PF13193">
    <property type="entry name" value="AMP-binding_C"/>
    <property type="match status" value="1"/>
</dbReference>
<dbReference type="PANTHER" id="PTHR45527:SF1">
    <property type="entry name" value="FATTY ACID SYNTHASE"/>
    <property type="match status" value="1"/>
</dbReference>
<evidence type="ECO:0000256" key="3">
    <source>
        <dbReference type="ARBA" id="ARBA00022553"/>
    </source>
</evidence>
<dbReference type="GO" id="GO:0072330">
    <property type="term" value="P:monocarboxylic acid biosynthetic process"/>
    <property type="evidence" value="ECO:0007669"/>
    <property type="project" value="UniProtKB-ARBA"/>
</dbReference>
<reference evidence="6 7" key="1">
    <citation type="submission" date="2016-12" db="EMBL/GenBank/DDBJ databases">
        <authorList>
            <person name="Song W.-J."/>
            <person name="Kurnit D.M."/>
        </authorList>
    </citation>
    <scope>NUCLEOTIDE SEQUENCE [LARGE SCALE GENOMIC DNA]</scope>
    <source>
        <strain evidence="6 7">175</strain>
    </source>
</reference>
<dbReference type="SUPFAM" id="SSF48452">
    <property type="entry name" value="TPR-like"/>
    <property type="match status" value="1"/>
</dbReference>
<dbReference type="Gene3D" id="1.25.40.10">
    <property type="entry name" value="Tetratricopeptide repeat domain"/>
    <property type="match status" value="2"/>
</dbReference>
<dbReference type="InterPro" id="IPR009081">
    <property type="entry name" value="PP-bd_ACP"/>
</dbReference>
<dbReference type="InterPro" id="IPR010071">
    <property type="entry name" value="AA_adenyl_dom"/>
</dbReference>
<evidence type="ECO:0000256" key="4">
    <source>
        <dbReference type="PROSITE-ProRule" id="PRU00339"/>
    </source>
</evidence>
<dbReference type="GO" id="GO:0005737">
    <property type="term" value="C:cytoplasm"/>
    <property type="evidence" value="ECO:0007669"/>
    <property type="project" value="TreeGrafter"/>
</dbReference>
<dbReference type="STRING" id="1760988.SAMN02949497_2631"/>
<dbReference type="PANTHER" id="PTHR45527">
    <property type="entry name" value="NONRIBOSOMAL PEPTIDE SYNTHETASE"/>
    <property type="match status" value="1"/>
</dbReference>
<dbReference type="Pfam" id="PF13432">
    <property type="entry name" value="TPR_16"/>
    <property type="match status" value="1"/>
</dbReference>
<dbReference type="GO" id="GO:0044550">
    <property type="term" value="P:secondary metabolite biosynthetic process"/>
    <property type="evidence" value="ECO:0007669"/>
    <property type="project" value="UniProtKB-ARBA"/>
</dbReference>
<feature type="repeat" description="TPR" evidence="4">
    <location>
        <begin position="1719"/>
        <end position="1752"/>
    </location>
</feature>
<dbReference type="Pfam" id="PF00668">
    <property type="entry name" value="Condensation"/>
    <property type="match status" value="1"/>
</dbReference>
<dbReference type="PROSITE" id="PS00455">
    <property type="entry name" value="AMP_BINDING"/>
    <property type="match status" value="1"/>
</dbReference>
<dbReference type="Pfam" id="PF13181">
    <property type="entry name" value="TPR_8"/>
    <property type="match status" value="1"/>
</dbReference>
<dbReference type="Gene3D" id="3.30.300.30">
    <property type="match status" value="1"/>
</dbReference>
<proteinExistence type="predicted"/>
<dbReference type="GO" id="GO:0031177">
    <property type="term" value="F:phosphopantetheine binding"/>
    <property type="evidence" value="ECO:0007669"/>
    <property type="project" value="InterPro"/>
</dbReference>
<feature type="domain" description="Carrier" evidence="5">
    <location>
        <begin position="982"/>
        <end position="1058"/>
    </location>
</feature>
<dbReference type="InterPro" id="IPR027417">
    <property type="entry name" value="P-loop_NTPase"/>
</dbReference>
<dbReference type="InterPro" id="IPR020806">
    <property type="entry name" value="PKS_PP-bd"/>
</dbReference>
<dbReference type="InterPro" id="IPR019734">
    <property type="entry name" value="TPR_rpt"/>
</dbReference>
<accession>A0A1Y6D355</accession>
<dbReference type="Gene3D" id="3.30.559.30">
    <property type="entry name" value="Nonribosomal peptide synthetase, condensation domain"/>
    <property type="match status" value="1"/>
</dbReference>
<dbReference type="EMBL" id="FXAM01000001">
    <property type="protein sequence ID" value="SMF95273.1"/>
    <property type="molecule type" value="Genomic_DNA"/>
</dbReference>
<protein>
    <submittedName>
        <fullName evidence="6">Amino acid adenylation domain-containing protein</fullName>
    </submittedName>
</protein>
<dbReference type="FunFam" id="2.30.38.10:FF:000001">
    <property type="entry name" value="Non-ribosomal peptide synthetase PvdI"/>
    <property type="match status" value="1"/>
</dbReference>
<sequence>MGSNSVPETVVHPSPAPLYPLTQTQQEIWFNQILHEGLPLYNIGAKIHLPGAVDIARFREAVRLLVLKHDCLRIQLTQSRDENGVPQQTIVQPFEPEVILHDFREEADPLIAATQWMQRRFMEPFVLDGFPLFRYDLVRVAEADYYWLMQYHHLITDGWGSSLLVRSLGGLYTALVRGETPDLWSPSYLDFIANEQEYRRSERYRKHGEFWKGQFTYPPEPLLIPKSGSHLPAPSDCRSPQVPRALIQRLETLAKAYQGSFFHVLIAVLALYFSRTRGVDTLVIGLPMQNRSSVQFKQTAGLFTWVFPFSLRVDLRESFDVFLQRIAKQLLQCYRYQRYPISAIYHDIRPVTAHRQLFDIVLSYERQDYDTSFGEIVSYTEGMLNDAEQIPLVLAFRDYYVHSDARWDFVTNRAYFDDQQRAAIQSHLLHLLEAVAKQPRRTLDRISLVPESEVTQLHAWGQGPCTVPLQQTVVGLFEAQAAGRPEAPAVEFGERRLSYRELNEAANRVAHGLMARGVGSDVLVGLVCARSIELIVGLLGILKAGGAYVPIDSDYPQARIEYLLEDSGARILLTQRGLRDRIPQGEGVEALCLDGTEEWPASVENPVSRAGLDDLAYVIYTSGSTGRPKGVMLPHGALANLIAYSRQQPGLGEAYRTLQQTSLSFDVSLQEIFSTFDTGGCLVLIDEATRRDSQLLCGYLEAHRIERLFLPYAGLMQLTETAAKTPPSSLVAVITAGEQLRITPSIQQFFSALPYCHFWNHYGPSETHVVTAYALEGIPDGWANFPPIGRPIANTQIYVLDPQGQPVPIGVPGELYIGGMGLARGYLNRPELTAERFVELEVFGQRQRLYRTGDRVHWREDGQLLFLGRLDHQIKLRGYRIELGEIEATLVSLSGIKECVVMVREDHPDERRLVAYVVLDQESDPIGPDLRGALAEQLPDYMIPVAIVPLDSLPLTPNGKLDRAALPAPEIDRAALGTAYVAPRNPIEETLAELWQEILMLNELPGIHDNFFDLGGHSLLSARLVSRIKTGFGLALSLRDFFQSPTIANLAELLKQPANGDGIGEAEQHLRPGVRRLLDPVIWHQLQSYAMSWQGERASPESLIVGRNLEGTRPPLFWVFQGQEEFAQLGHYLGVDQPLYGMRSGHLVMDYTEDNIQALALDYVREIQALRPCGALVLGGNCQGTLITMAIAQHLMRRERYVLLLILMEWTFSAQPYAGPVGLIFGRESDVTNPYRHFRQPELMWQRAWPRHRVEFIPGAYGELFREPNVQSLAGVVSRLIDDAQNIPLNLLPAEGRKATIAVDEPPLRMWPGERRLIVVRVTNTSPLSWPGGRELGLFLVNQWCKGDGKPLMLKDGGIPLPALASGEETVQWLPICAPKTSEALQLRLKVVEEGVFTWLRHDYEPLQLSVQIAPNTEATVASVAQLGNQYSPPILIGGTGGSGTRVISRILQQLGVHLGTQLNPSDDSIELLGEWWARLLPYWKAEPPIEIESAIVHALGAKLAVFLDGVAKHSQWGWKLPPTVFFAPFWHRLWPGMRCIHVVRDGRDMALSHNQKQLNYLGPVVLQSDELLLDKAQRSIRLWDRLNLRLAEYAEAKMPGQYLRIRYEDLCAQPRVEIERLMKFLGLEGDAEALAKQVQPSPGIGRWRQQAKDWLIQVEHAGREGLARFDYLDGGKPVDGIPSLPAQSDLYDAGLIAFQRGEYDRAIEQLNPALDRVNRLLPALAESFHRQHRYDEAERAWRQALALNQNDGRLWLGLALSCQAIGNSNEAVNAYKTACERGLMRPVEALTPLFELAQSAHEGIAEVAALVNRALKQTPQDTELLALVAQVQLQSNEPDAVVATVHKLIALRPDQFAPVVQIIWKMVGRGMLAEAKLLITDLVERLPNEPAVLRLLVHYTLHIDHDVKKTLSLCDAVLKRAPHRFVFYGYKGECLAELGELDHALAAFDRAIEGLGDRVPARFLAKRGQLQQRLGVFDKAREDLLRAIEINPDAKWIRDALR</sequence>
<dbReference type="SUPFAM" id="SSF52777">
    <property type="entry name" value="CoA-dependent acyltransferases"/>
    <property type="match status" value="2"/>
</dbReference>